<comment type="caution">
    <text evidence="2">The sequence shown here is derived from an EMBL/GenBank/DDBJ whole genome shotgun (WGS) entry which is preliminary data.</text>
</comment>
<protein>
    <recommendedName>
        <fullName evidence="4">Tetratricopeptide repeat protein</fullName>
    </recommendedName>
</protein>
<keyword evidence="1" id="KW-0175">Coiled coil</keyword>
<dbReference type="AlphaFoldDB" id="V7IHI2"/>
<dbReference type="HOGENOM" id="CLU_2101970_0_0_4"/>
<evidence type="ECO:0008006" key="4">
    <source>
        <dbReference type="Google" id="ProtNLM"/>
    </source>
</evidence>
<feature type="non-terminal residue" evidence="2">
    <location>
        <position position="117"/>
    </location>
</feature>
<dbReference type="Proteomes" id="UP000018554">
    <property type="component" value="Unassembled WGS sequence"/>
</dbReference>
<organism evidence="2 3">
    <name type="scientific">Eikenella corrodens CC92I</name>
    <dbReference type="NCBI Taxonomy" id="1073362"/>
    <lineage>
        <taxon>Bacteria</taxon>
        <taxon>Pseudomonadati</taxon>
        <taxon>Pseudomonadota</taxon>
        <taxon>Betaproteobacteria</taxon>
        <taxon>Neisseriales</taxon>
        <taxon>Neisseriaceae</taxon>
        <taxon>Eikenella</taxon>
    </lineage>
</organism>
<gene>
    <name evidence="2" type="ORF">HMPREF1177_00384</name>
</gene>
<feature type="coiled-coil region" evidence="1">
    <location>
        <begin position="16"/>
        <end position="43"/>
    </location>
</feature>
<name>V7IHI2_EIKCO</name>
<sequence length="117" mass="13852">MSVWSLINEGVELFKNKKFDEAIEKLNQALDGIEDKDSQIQEQNDIQFFLGRCYLEQAMKAQGKESKQLFGQAVEHFQQSLEFAKQLEDKKNRFKKQYYVQHWLGYCYFEQALKAQG</sequence>
<evidence type="ECO:0000313" key="3">
    <source>
        <dbReference type="Proteomes" id="UP000018554"/>
    </source>
</evidence>
<dbReference type="Gene3D" id="1.25.40.10">
    <property type="entry name" value="Tetratricopeptide repeat domain"/>
    <property type="match status" value="1"/>
</dbReference>
<dbReference type="SUPFAM" id="SSF48452">
    <property type="entry name" value="TPR-like"/>
    <property type="match status" value="1"/>
</dbReference>
<keyword evidence="3" id="KW-1185">Reference proteome</keyword>
<dbReference type="EMBL" id="AZGQ01000001">
    <property type="protein sequence ID" value="ETA84731.1"/>
    <property type="molecule type" value="Genomic_DNA"/>
</dbReference>
<evidence type="ECO:0000313" key="2">
    <source>
        <dbReference type="EMBL" id="ETA84731.1"/>
    </source>
</evidence>
<evidence type="ECO:0000256" key="1">
    <source>
        <dbReference type="SAM" id="Coils"/>
    </source>
</evidence>
<accession>V7IHI2</accession>
<dbReference type="InterPro" id="IPR011990">
    <property type="entry name" value="TPR-like_helical_dom_sf"/>
</dbReference>
<proteinExistence type="predicted"/>
<reference evidence="2 3" key="1">
    <citation type="submission" date="2013-11" db="EMBL/GenBank/DDBJ databases">
        <title>The Genome Sequence of Eikenella corrodens CC92I.</title>
        <authorList>
            <consortium name="The Broad Institute Genomics Platform"/>
            <person name="Earl A."/>
            <person name="Allen-Vercoe E."/>
            <person name="Daigneault M."/>
            <person name="Young S.K."/>
            <person name="Zeng Q."/>
            <person name="Gargeya S."/>
            <person name="Fitzgerald M."/>
            <person name="Abouelleil A."/>
            <person name="Alvarado L."/>
            <person name="Chapman S.B."/>
            <person name="Gainer-Dewar J."/>
            <person name="Goldberg J."/>
            <person name="Griggs A."/>
            <person name="Gujja S."/>
            <person name="Hansen M."/>
            <person name="Howarth C."/>
            <person name="Imamovic A."/>
            <person name="Ireland A."/>
            <person name="Larimer J."/>
            <person name="McCowan C."/>
            <person name="Murphy C."/>
            <person name="Pearson M."/>
            <person name="Poon T.W."/>
            <person name="Priest M."/>
            <person name="Roberts A."/>
            <person name="Saif S."/>
            <person name="Shea T."/>
            <person name="Sykes S."/>
            <person name="Wortman J."/>
            <person name="Nusbaum C."/>
            <person name="Birren B."/>
        </authorList>
    </citation>
    <scope>NUCLEOTIDE SEQUENCE [LARGE SCALE GENOMIC DNA]</scope>
    <source>
        <strain evidence="2 3">CC92I</strain>
    </source>
</reference>